<sequence length="372" mass="42533">MGTMEFPQDPSAVALEMLLVVQPEKRKTVQRLQIDKQMKSHGSSQSQGADRIHEEVKVTSLSSISLILSCMELEKTRNKAAIRSGDRWLGGCIMRSVTSCAIQMQQVITSCSVQGTQVKVEVHDRNSMPQLFKKLSIGKGLQENGKRRPRPPSLKDQHAYPWDKSCLKSMPFDLKQFEKLDAYAKKVTAKNSVEELVKTLLRVTRTDLEKVRAIWTWICHHIEYDIVGFFNKDKQSFKPKDVLQSGKTICEGYAGLFEQMCSIAGVQCMNLSGYCKGHGYRAGQTFTGGYDHAWNAVYLDGRWHLVDSTWGSGSIDDCFSKFTFRYNEFYFLTHPALFINNHFPDNNNWQLLKPTVTLKQFESNMLYKSDFY</sequence>
<comment type="caution">
    <text evidence="2">The sequence shown here is derived from an EMBL/GenBank/DDBJ whole genome shotgun (WGS) entry which is preliminary data.</text>
</comment>
<feature type="non-terminal residue" evidence="2">
    <location>
        <position position="1"/>
    </location>
</feature>
<reference evidence="2" key="1">
    <citation type="journal article" date="2023" name="DNA Res.">
        <title>Chromosome-level genome assembly of Phrynocephalus forsythii using third-generation DNA sequencing and Hi-C analysis.</title>
        <authorList>
            <person name="Qi Y."/>
            <person name="Zhao W."/>
            <person name="Zhao Y."/>
            <person name="Niu C."/>
            <person name="Cao S."/>
            <person name="Zhang Y."/>
        </authorList>
    </citation>
    <scope>NUCLEOTIDE SEQUENCE</scope>
    <source>
        <tissue evidence="2">Muscle</tissue>
    </source>
</reference>
<gene>
    <name evidence="2" type="ORF">JRQ81_017998</name>
</gene>
<name>A0A9Q0XRZ7_9SAUR</name>
<dbReference type="InterPro" id="IPR052557">
    <property type="entry name" value="CAP/Cytokinesis_protein"/>
</dbReference>
<dbReference type="Pfam" id="PF01841">
    <property type="entry name" value="Transglut_core"/>
    <property type="match status" value="1"/>
</dbReference>
<feature type="domain" description="Transglutaminase-like" evidence="1">
    <location>
        <begin position="242"/>
        <end position="310"/>
    </location>
</feature>
<dbReference type="GO" id="GO:0007517">
    <property type="term" value="P:muscle organ development"/>
    <property type="evidence" value="ECO:0007669"/>
    <property type="project" value="TreeGrafter"/>
</dbReference>
<evidence type="ECO:0000259" key="1">
    <source>
        <dbReference type="SMART" id="SM00460"/>
    </source>
</evidence>
<dbReference type="EMBL" id="JAPFRF010000008">
    <property type="protein sequence ID" value="KAJ7324978.1"/>
    <property type="molecule type" value="Genomic_DNA"/>
</dbReference>
<dbReference type="GO" id="GO:0007528">
    <property type="term" value="P:neuromuscular junction development"/>
    <property type="evidence" value="ECO:0007669"/>
    <property type="project" value="TreeGrafter"/>
</dbReference>
<protein>
    <recommendedName>
        <fullName evidence="1">Transglutaminase-like domain-containing protein</fullName>
    </recommendedName>
</protein>
<dbReference type="SMART" id="SM00460">
    <property type="entry name" value="TGc"/>
    <property type="match status" value="1"/>
</dbReference>
<evidence type="ECO:0000313" key="3">
    <source>
        <dbReference type="Proteomes" id="UP001142489"/>
    </source>
</evidence>
<dbReference type="Gene3D" id="3.10.620.30">
    <property type="match status" value="1"/>
</dbReference>
<dbReference type="OrthoDB" id="6129702at2759"/>
<accession>A0A9Q0XRZ7</accession>
<dbReference type="AlphaFoldDB" id="A0A9Q0XRZ7"/>
<keyword evidence="3" id="KW-1185">Reference proteome</keyword>
<proteinExistence type="predicted"/>
<dbReference type="PANTHER" id="PTHR46333">
    <property type="entry name" value="CYTOKINESIS PROTEIN 3"/>
    <property type="match status" value="1"/>
</dbReference>
<dbReference type="InterPro" id="IPR002931">
    <property type="entry name" value="Transglutaminase-like"/>
</dbReference>
<dbReference type="InterPro" id="IPR038765">
    <property type="entry name" value="Papain-like_cys_pep_sf"/>
</dbReference>
<organism evidence="2 3">
    <name type="scientific">Phrynocephalus forsythii</name>
    <dbReference type="NCBI Taxonomy" id="171643"/>
    <lineage>
        <taxon>Eukaryota</taxon>
        <taxon>Metazoa</taxon>
        <taxon>Chordata</taxon>
        <taxon>Craniata</taxon>
        <taxon>Vertebrata</taxon>
        <taxon>Euteleostomi</taxon>
        <taxon>Lepidosauria</taxon>
        <taxon>Squamata</taxon>
        <taxon>Bifurcata</taxon>
        <taxon>Unidentata</taxon>
        <taxon>Episquamata</taxon>
        <taxon>Toxicofera</taxon>
        <taxon>Iguania</taxon>
        <taxon>Acrodonta</taxon>
        <taxon>Agamidae</taxon>
        <taxon>Agaminae</taxon>
        <taxon>Phrynocephalus</taxon>
    </lineage>
</organism>
<dbReference type="GO" id="GO:0005737">
    <property type="term" value="C:cytoplasm"/>
    <property type="evidence" value="ECO:0007669"/>
    <property type="project" value="TreeGrafter"/>
</dbReference>
<dbReference type="SUPFAM" id="SSF54001">
    <property type="entry name" value="Cysteine proteinases"/>
    <property type="match status" value="1"/>
</dbReference>
<dbReference type="PANTHER" id="PTHR46333:SF3">
    <property type="entry name" value="KYPHOSCOLIOSIS PEPTIDASE"/>
    <property type="match status" value="1"/>
</dbReference>
<evidence type="ECO:0000313" key="2">
    <source>
        <dbReference type="EMBL" id="KAJ7324978.1"/>
    </source>
</evidence>
<dbReference type="Proteomes" id="UP001142489">
    <property type="component" value="Unassembled WGS sequence"/>
</dbReference>